<evidence type="ECO:0000256" key="5">
    <source>
        <dbReference type="RuleBase" id="RU003346"/>
    </source>
</evidence>
<feature type="transmembrane region" description="Helical" evidence="6">
    <location>
        <begin position="328"/>
        <end position="351"/>
    </location>
</feature>
<dbReference type="PROSITE" id="PS00217">
    <property type="entry name" value="SUGAR_TRANSPORT_2"/>
    <property type="match status" value="1"/>
</dbReference>
<proteinExistence type="inferred from homology"/>
<feature type="transmembrane region" description="Helical" evidence="6">
    <location>
        <begin position="457"/>
        <end position="475"/>
    </location>
</feature>
<evidence type="ECO:0000313" key="8">
    <source>
        <dbReference type="EnsemblMetazoa" id="BGLB008676-PD"/>
    </source>
</evidence>
<feature type="transmembrane region" description="Helical" evidence="6">
    <location>
        <begin position="358"/>
        <end position="380"/>
    </location>
</feature>
<dbReference type="InterPro" id="IPR045263">
    <property type="entry name" value="GLUT"/>
</dbReference>
<feature type="transmembrane region" description="Helical" evidence="6">
    <location>
        <begin position="392"/>
        <end position="413"/>
    </location>
</feature>
<evidence type="ECO:0000256" key="4">
    <source>
        <dbReference type="ARBA" id="ARBA00023136"/>
    </source>
</evidence>
<dbReference type="Proteomes" id="UP000076420">
    <property type="component" value="Unassembled WGS sequence"/>
</dbReference>
<dbReference type="KEGG" id="bgt:106069829"/>
<dbReference type="GO" id="GO:0015149">
    <property type="term" value="F:hexose transmembrane transporter activity"/>
    <property type="evidence" value="ECO:0007669"/>
    <property type="project" value="TreeGrafter"/>
</dbReference>
<dbReference type="FunFam" id="1.20.1250.20:FF:000029">
    <property type="entry name" value="solute carrier family 2, facilitated glucose transporter member 4"/>
    <property type="match status" value="1"/>
</dbReference>
<organism evidence="8 9">
    <name type="scientific">Biomphalaria glabrata</name>
    <name type="common">Bloodfluke planorb</name>
    <name type="synonym">Freshwater snail</name>
    <dbReference type="NCBI Taxonomy" id="6526"/>
    <lineage>
        <taxon>Eukaryota</taxon>
        <taxon>Metazoa</taxon>
        <taxon>Spiralia</taxon>
        <taxon>Lophotrochozoa</taxon>
        <taxon>Mollusca</taxon>
        <taxon>Gastropoda</taxon>
        <taxon>Heterobranchia</taxon>
        <taxon>Euthyneura</taxon>
        <taxon>Panpulmonata</taxon>
        <taxon>Hygrophila</taxon>
        <taxon>Lymnaeoidea</taxon>
        <taxon>Planorbidae</taxon>
        <taxon>Biomphalaria</taxon>
    </lineage>
</organism>
<name>A0A2C9JVI4_BIOGL</name>
<evidence type="ECO:0000256" key="3">
    <source>
        <dbReference type="ARBA" id="ARBA00022989"/>
    </source>
</evidence>
<dbReference type="NCBIfam" id="TIGR00879">
    <property type="entry name" value="SP"/>
    <property type="match status" value="1"/>
</dbReference>
<keyword evidence="5" id="KW-0813">Transport</keyword>
<dbReference type="Pfam" id="PF00083">
    <property type="entry name" value="Sugar_tr"/>
    <property type="match status" value="1"/>
</dbReference>
<feature type="transmembrane region" description="Helical" evidence="6">
    <location>
        <begin position="209"/>
        <end position="228"/>
    </location>
</feature>
<evidence type="ECO:0000256" key="1">
    <source>
        <dbReference type="ARBA" id="ARBA00004141"/>
    </source>
</evidence>
<comment type="similarity">
    <text evidence="5">Belongs to the major facilitator superfamily. Sugar transporter (TC 2.A.1.1) family.</text>
</comment>
<dbReference type="InterPro" id="IPR020846">
    <property type="entry name" value="MFS_dom"/>
</dbReference>
<keyword evidence="3 6" id="KW-1133">Transmembrane helix</keyword>
<dbReference type="SUPFAM" id="SSF103473">
    <property type="entry name" value="MFS general substrate transporter"/>
    <property type="match status" value="1"/>
</dbReference>
<dbReference type="InterPro" id="IPR005829">
    <property type="entry name" value="Sugar_transporter_CS"/>
</dbReference>
<feature type="domain" description="Major facilitator superfamily (MFS) profile" evidence="7">
    <location>
        <begin position="36"/>
        <end position="479"/>
    </location>
</feature>
<dbReference type="GO" id="GO:0016020">
    <property type="term" value="C:membrane"/>
    <property type="evidence" value="ECO:0007669"/>
    <property type="project" value="UniProtKB-SubCell"/>
</dbReference>
<evidence type="ECO:0000259" key="7">
    <source>
        <dbReference type="PROSITE" id="PS50850"/>
    </source>
</evidence>
<evidence type="ECO:0000256" key="6">
    <source>
        <dbReference type="SAM" id="Phobius"/>
    </source>
</evidence>
<dbReference type="PANTHER" id="PTHR23503:SF128">
    <property type="entry name" value="GLUCOSE TRANSPORTER TYPE 1"/>
    <property type="match status" value="1"/>
</dbReference>
<dbReference type="PROSITE" id="PS00216">
    <property type="entry name" value="SUGAR_TRANSPORT_1"/>
    <property type="match status" value="1"/>
</dbReference>
<dbReference type="InterPro" id="IPR036259">
    <property type="entry name" value="MFS_trans_sf"/>
</dbReference>
<protein>
    <recommendedName>
        <fullName evidence="7">Major facilitator superfamily (MFS) profile domain-containing protein</fullName>
    </recommendedName>
</protein>
<feature type="transmembrane region" description="Helical" evidence="6">
    <location>
        <begin position="85"/>
        <end position="108"/>
    </location>
</feature>
<dbReference type="PANTHER" id="PTHR23503">
    <property type="entry name" value="SOLUTE CARRIER FAMILY 2"/>
    <property type="match status" value="1"/>
</dbReference>
<reference evidence="8" key="1">
    <citation type="submission" date="2020-05" db="UniProtKB">
        <authorList>
            <consortium name="EnsemblMetazoa"/>
        </authorList>
    </citation>
    <scope>IDENTIFICATION</scope>
    <source>
        <strain evidence="8">BB02</strain>
    </source>
</reference>
<gene>
    <name evidence="8" type="primary">106069829</name>
</gene>
<evidence type="ECO:0000256" key="2">
    <source>
        <dbReference type="ARBA" id="ARBA00022692"/>
    </source>
</evidence>
<dbReference type="VEuPathDB" id="VectorBase:BGLB008676"/>
<dbReference type="PRINTS" id="PR00171">
    <property type="entry name" value="SUGRTRNSPORT"/>
</dbReference>
<keyword evidence="4 6" id="KW-0472">Membrane</keyword>
<feature type="transmembrane region" description="Helical" evidence="6">
    <location>
        <begin position="143"/>
        <end position="165"/>
    </location>
</feature>
<dbReference type="RefSeq" id="XP_013085022.2">
    <property type="nucleotide sequence ID" value="XM_013229568.2"/>
</dbReference>
<dbReference type="InterPro" id="IPR003663">
    <property type="entry name" value="Sugar/inositol_transpt"/>
</dbReference>
<dbReference type="AlphaFoldDB" id="A0A2C9JVI4"/>
<dbReference type="Gene3D" id="1.20.1250.20">
    <property type="entry name" value="MFS general substrate transporter like domains"/>
    <property type="match status" value="1"/>
</dbReference>
<dbReference type="PROSITE" id="PS50850">
    <property type="entry name" value="MFS"/>
    <property type="match status" value="1"/>
</dbReference>
<dbReference type="EnsemblMetazoa" id="BGLB008676-RD">
    <property type="protein sequence ID" value="BGLB008676-PD"/>
    <property type="gene ID" value="BGLB008676"/>
</dbReference>
<feature type="transmembrane region" description="Helical" evidence="6">
    <location>
        <begin position="117"/>
        <end position="137"/>
    </location>
</feature>
<dbReference type="STRING" id="6526.A0A2C9JVI4"/>
<sequence length="514" mass="56386">MVTADRHEMKENSTHMPDMLSISRKKNHMSLKLGLSVVGAVLGSFQFGFNTGVINAPEESIKEFLNETEYHRTSHHMSKEKTTNLFAVIVSMFAAGGCLGGILAGWWAEKFGRKMGLMLNVVPGIIGAVLMYFSVLAESYEMIIVGRLIIGFNCGLYTGLTPLYLSEISTPSIRGALGVLHQLGVTFGILVSQILGFPEVLGNADLWNLLLGLAIFPCLFQLVVLPFCPESPRYLLISKNKEAEAKLALVAIRGTSDVDEDLDEMKQESRAQSQEEKVTILKLFTSQSYRRPLIISMVMQLSQQLSGINGVFYYSANLFKSAGLSPSTATHATSGVGGVMVVMTFVTIFLMDRAGRRTLHLVGLGGMFIFSILMTLTLSLSDKVDWFTGGSIAVSLLYVVFFAVGPGSVPWLIVAELFSQGPRSAAMSVSVLVNWIANFLVGFSFPHLKDGINDFTFLPFTGLLLFFWIFTFIYVPETKNKTFEEVGAMLKSNGVGAKKQADNEESHLNFIFSS</sequence>
<feature type="transmembrane region" description="Helical" evidence="6">
    <location>
        <begin position="425"/>
        <end position="445"/>
    </location>
</feature>
<comment type="subcellular location">
    <subcellularLocation>
        <location evidence="1">Membrane</location>
        <topology evidence="1">Multi-pass membrane protein</topology>
    </subcellularLocation>
</comment>
<dbReference type="InterPro" id="IPR005828">
    <property type="entry name" value="MFS_sugar_transport-like"/>
</dbReference>
<accession>A0A2C9JVI4</accession>
<evidence type="ECO:0000313" key="9">
    <source>
        <dbReference type="Proteomes" id="UP000076420"/>
    </source>
</evidence>
<keyword evidence="2 6" id="KW-0812">Transmembrane</keyword>
<dbReference type="OrthoDB" id="4540492at2759"/>
<dbReference type="VEuPathDB" id="VectorBase:BGLAX_045893"/>
<feature type="transmembrane region" description="Helical" evidence="6">
    <location>
        <begin position="177"/>
        <end position="197"/>
    </location>
</feature>